<dbReference type="GO" id="GO:0140359">
    <property type="term" value="F:ABC-type transporter activity"/>
    <property type="evidence" value="ECO:0007669"/>
    <property type="project" value="InterPro"/>
</dbReference>
<dbReference type="Pfam" id="PF00664">
    <property type="entry name" value="ABC_membrane"/>
    <property type="match status" value="1"/>
</dbReference>
<dbReference type="GO" id="GO:0005886">
    <property type="term" value="C:plasma membrane"/>
    <property type="evidence" value="ECO:0007669"/>
    <property type="project" value="UniProtKB-SubCell"/>
</dbReference>
<dbReference type="PROSITE" id="PS50929">
    <property type="entry name" value="ABC_TM1F"/>
    <property type="match status" value="1"/>
</dbReference>
<dbReference type="PROSITE" id="PS00211">
    <property type="entry name" value="ABC_TRANSPORTER_1"/>
    <property type="match status" value="1"/>
</dbReference>
<evidence type="ECO:0000259" key="10">
    <source>
        <dbReference type="PROSITE" id="PS50893"/>
    </source>
</evidence>
<evidence type="ECO:0000259" key="11">
    <source>
        <dbReference type="PROSITE" id="PS50929"/>
    </source>
</evidence>
<dbReference type="InterPro" id="IPR003439">
    <property type="entry name" value="ABC_transporter-like_ATP-bd"/>
</dbReference>
<dbReference type="PANTHER" id="PTHR24221">
    <property type="entry name" value="ATP-BINDING CASSETTE SUB-FAMILY B"/>
    <property type="match status" value="1"/>
</dbReference>
<name>A0A9D1W1V4_9FIRM</name>
<keyword evidence="8 9" id="KW-0472">Membrane</keyword>
<feature type="domain" description="ABC transporter" evidence="10">
    <location>
        <begin position="329"/>
        <end position="562"/>
    </location>
</feature>
<dbReference type="InterPro" id="IPR011527">
    <property type="entry name" value="ABC1_TM_dom"/>
</dbReference>
<dbReference type="EMBL" id="DXEW01000037">
    <property type="protein sequence ID" value="HIX51125.1"/>
    <property type="molecule type" value="Genomic_DNA"/>
</dbReference>
<dbReference type="Proteomes" id="UP000886847">
    <property type="component" value="Unassembled WGS sequence"/>
</dbReference>
<keyword evidence="5" id="KW-0547">Nucleotide-binding</keyword>
<evidence type="ECO:0000256" key="3">
    <source>
        <dbReference type="ARBA" id="ARBA00022475"/>
    </source>
</evidence>
<evidence type="ECO:0000256" key="7">
    <source>
        <dbReference type="ARBA" id="ARBA00022989"/>
    </source>
</evidence>
<dbReference type="GO" id="GO:0016887">
    <property type="term" value="F:ATP hydrolysis activity"/>
    <property type="evidence" value="ECO:0007669"/>
    <property type="project" value="InterPro"/>
</dbReference>
<dbReference type="InterPro" id="IPR039421">
    <property type="entry name" value="Type_1_exporter"/>
</dbReference>
<dbReference type="SUPFAM" id="SSF90123">
    <property type="entry name" value="ABC transporter transmembrane region"/>
    <property type="match status" value="1"/>
</dbReference>
<dbReference type="InterPro" id="IPR003593">
    <property type="entry name" value="AAA+_ATPase"/>
</dbReference>
<feature type="domain" description="ABC transmembrane type-1" evidence="11">
    <location>
        <begin position="21"/>
        <end position="300"/>
    </location>
</feature>
<keyword evidence="4 9" id="KW-0812">Transmembrane</keyword>
<dbReference type="SMART" id="SM00382">
    <property type="entry name" value="AAA"/>
    <property type="match status" value="1"/>
</dbReference>
<evidence type="ECO:0000313" key="13">
    <source>
        <dbReference type="Proteomes" id="UP000886847"/>
    </source>
</evidence>
<dbReference type="GO" id="GO:0005524">
    <property type="term" value="F:ATP binding"/>
    <property type="evidence" value="ECO:0007669"/>
    <property type="project" value="UniProtKB-KW"/>
</dbReference>
<evidence type="ECO:0000256" key="5">
    <source>
        <dbReference type="ARBA" id="ARBA00022741"/>
    </source>
</evidence>
<dbReference type="SUPFAM" id="SSF52540">
    <property type="entry name" value="P-loop containing nucleoside triphosphate hydrolases"/>
    <property type="match status" value="1"/>
</dbReference>
<feature type="transmembrane region" description="Helical" evidence="9">
    <location>
        <begin position="235"/>
        <end position="262"/>
    </location>
</feature>
<keyword evidence="2" id="KW-0813">Transport</keyword>
<evidence type="ECO:0000256" key="9">
    <source>
        <dbReference type="SAM" id="Phobius"/>
    </source>
</evidence>
<keyword evidence="7 9" id="KW-1133">Transmembrane helix</keyword>
<evidence type="ECO:0000256" key="4">
    <source>
        <dbReference type="ARBA" id="ARBA00022692"/>
    </source>
</evidence>
<feature type="transmembrane region" description="Helical" evidence="9">
    <location>
        <begin position="21"/>
        <end position="46"/>
    </location>
</feature>
<dbReference type="InterPro" id="IPR027417">
    <property type="entry name" value="P-loop_NTPase"/>
</dbReference>
<comment type="caution">
    <text evidence="12">The sequence shown here is derived from an EMBL/GenBank/DDBJ whole genome shotgun (WGS) entry which is preliminary data.</text>
</comment>
<feature type="transmembrane region" description="Helical" evidence="9">
    <location>
        <begin position="132"/>
        <end position="153"/>
    </location>
</feature>
<keyword evidence="6 12" id="KW-0067">ATP-binding</keyword>
<dbReference type="Gene3D" id="1.20.1560.10">
    <property type="entry name" value="ABC transporter type 1, transmembrane domain"/>
    <property type="match status" value="1"/>
</dbReference>
<feature type="transmembrane region" description="Helical" evidence="9">
    <location>
        <begin position="159"/>
        <end position="179"/>
    </location>
</feature>
<reference evidence="12" key="2">
    <citation type="submission" date="2021-04" db="EMBL/GenBank/DDBJ databases">
        <authorList>
            <person name="Gilroy R."/>
        </authorList>
    </citation>
    <scope>NUCLEOTIDE SEQUENCE</scope>
    <source>
        <strain evidence="12">2189</strain>
    </source>
</reference>
<protein>
    <submittedName>
        <fullName evidence="12">ABC transporter ATP-binding protein/permease</fullName>
    </submittedName>
</protein>
<organism evidence="12 13">
    <name type="scientific">Candidatus Borkfalkia faecavium</name>
    <dbReference type="NCBI Taxonomy" id="2838508"/>
    <lineage>
        <taxon>Bacteria</taxon>
        <taxon>Bacillati</taxon>
        <taxon>Bacillota</taxon>
        <taxon>Clostridia</taxon>
        <taxon>Christensenellales</taxon>
        <taxon>Christensenellaceae</taxon>
        <taxon>Candidatus Borkfalkia</taxon>
    </lineage>
</organism>
<dbReference type="Gene3D" id="3.40.50.300">
    <property type="entry name" value="P-loop containing nucleotide triphosphate hydrolases"/>
    <property type="match status" value="1"/>
</dbReference>
<feature type="transmembrane region" description="Helical" evidence="9">
    <location>
        <begin position="52"/>
        <end position="71"/>
    </location>
</feature>
<dbReference type="CDD" id="cd18781">
    <property type="entry name" value="ABC_6TM_AarD_CydDC_like"/>
    <property type="match status" value="1"/>
</dbReference>
<gene>
    <name evidence="12" type="ORF">H9851_07595</name>
</gene>
<dbReference type="PROSITE" id="PS50893">
    <property type="entry name" value="ABC_TRANSPORTER_2"/>
    <property type="match status" value="1"/>
</dbReference>
<evidence type="ECO:0000256" key="1">
    <source>
        <dbReference type="ARBA" id="ARBA00004651"/>
    </source>
</evidence>
<dbReference type="Pfam" id="PF00005">
    <property type="entry name" value="ABC_tran"/>
    <property type="match status" value="1"/>
</dbReference>
<evidence type="ECO:0000256" key="8">
    <source>
        <dbReference type="ARBA" id="ARBA00023136"/>
    </source>
</evidence>
<dbReference type="AlphaFoldDB" id="A0A9D1W1V4"/>
<reference evidence="12" key="1">
    <citation type="journal article" date="2021" name="PeerJ">
        <title>Extensive microbial diversity within the chicken gut microbiome revealed by metagenomics and culture.</title>
        <authorList>
            <person name="Gilroy R."/>
            <person name="Ravi A."/>
            <person name="Getino M."/>
            <person name="Pursley I."/>
            <person name="Horton D.L."/>
            <person name="Alikhan N.F."/>
            <person name="Baker D."/>
            <person name="Gharbi K."/>
            <person name="Hall N."/>
            <person name="Watson M."/>
            <person name="Adriaenssens E.M."/>
            <person name="Foster-Nyarko E."/>
            <person name="Jarju S."/>
            <person name="Secka A."/>
            <person name="Antonio M."/>
            <person name="Oren A."/>
            <person name="Chaudhuri R.R."/>
            <person name="La Ragione R."/>
            <person name="Hildebrand F."/>
            <person name="Pallen M.J."/>
        </authorList>
    </citation>
    <scope>NUCLEOTIDE SEQUENCE</scope>
    <source>
        <strain evidence="12">2189</strain>
    </source>
</reference>
<keyword evidence="3" id="KW-1003">Cell membrane</keyword>
<evidence type="ECO:0000313" key="12">
    <source>
        <dbReference type="EMBL" id="HIX51125.1"/>
    </source>
</evidence>
<proteinExistence type="predicted"/>
<evidence type="ECO:0000256" key="2">
    <source>
        <dbReference type="ARBA" id="ARBA00022448"/>
    </source>
</evidence>
<dbReference type="InterPro" id="IPR017871">
    <property type="entry name" value="ABC_transporter-like_CS"/>
</dbReference>
<dbReference type="GO" id="GO:0034040">
    <property type="term" value="F:ATPase-coupled lipid transmembrane transporter activity"/>
    <property type="evidence" value="ECO:0007669"/>
    <property type="project" value="TreeGrafter"/>
</dbReference>
<accession>A0A9D1W1V4</accession>
<dbReference type="PANTHER" id="PTHR24221:SF654">
    <property type="entry name" value="ATP-BINDING CASSETTE SUB-FAMILY B MEMBER 6"/>
    <property type="match status" value="1"/>
</dbReference>
<comment type="subcellular location">
    <subcellularLocation>
        <location evidence="1">Cell membrane</location>
        <topology evidence="1">Multi-pass membrane protein</topology>
    </subcellularLocation>
</comment>
<sequence>MFDKELLKLIGGNKKYVVYTVLLMVLGMLANIGITASICWAVYFLIEGYEPLSYIYPAITAVVAIIVRYIASRTTGNLKDMLGRKVKKDLRERTYDKILKLGVRSTDGMSMAGLTQVSMEGIEQLDLYYSTYLPQFFFSMLAPILLFCICVGIDWRTSLVLLACVPLIPVSIVAVSKYAKKIFAKYWGKYTSMGDAFLDSVQGLKELKIFKADAARHKKMNASAEEFRKITMKVLVMQLASTTIMDLVAYGGAGAGIALVIVGLMNGWLAPAAALFLVLVAVEFFLPLRSLGSAFHVAMNGASAGKKIISLLNLPDPVWGKEDVAGTRLKLENVTFSYDGKRDVLKNTSMTFPEKGMTAIVGESGCGKSTVVGILIGAYRPQSGVVAVGGKPLESVTRESYYSHIASVSYNTYIFNDSVRANFELAKKNVSDEEIWAALEKVNLAGFIQENGGPDKVITEDANNLSGGQKQRLALAVNLVADKDVYVFDEATSNIDIESEAIIMRNIKAMSEKKSVIVISHRLANVVPADNIYFMEEGEVKEHGSHAQLMAASGGYAKLFNAQKELEEGYKDVARIMAKEVSV</sequence>
<dbReference type="InterPro" id="IPR036640">
    <property type="entry name" value="ABC1_TM_sf"/>
</dbReference>
<evidence type="ECO:0000256" key="6">
    <source>
        <dbReference type="ARBA" id="ARBA00022840"/>
    </source>
</evidence>
<dbReference type="FunFam" id="3.40.50.300:FF:000854">
    <property type="entry name" value="Multidrug ABC transporter ATP-binding protein"/>
    <property type="match status" value="1"/>
</dbReference>